<organism evidence="4">
    <name type="scientific">Phenylobacterium glaciei</name>
    <dbReference type="NCBI Taxonomy" id="2803784"/>
    <lineage>
        <taxon>Bacteria</taxon>
        <taxon>Pseudomonadati</taxon>
        <taxon>Pseudomonadota</taxon>
        <taxon>Alphaproteobacteria</taxon>
        <taxon>Caulobacterales</taxon>
        <taxon>Caulobacteraceae</taxon>
        <taxon>Phenylobacterium</taxon>
    </lineage>
</organism>
<evidence type="ECO:0000256" key="1">
    <source>
        <dbReference type="ARBA" id="ARBA00004442"/>
    </source>
</evidence>
<dbReference type="AlphaFoldDB" id="A0A974SAV0"/>
<evidence type="ECO:0000256" key="2">
    <source>
        <dbReference type="ARBA" id="ARBA00023136"/>
    </source>
</evidence>
<keyword evidence="3" id="KW-0998">Cell outer membrane</keyword>
<dbReference type="Gene3D" id="2.40.170.20">
    <property type="entry name" value="TonB-dependent receptor, beta-barrel domain"/>
    <property type="match status" value="1"/>
</dbReference>
<dbReference type="EMBL" id="CP068570">
    <property type="protein sequence ID" value="QQZ51077.1"/>
    <property type="molecule type" value="Genomic_DNA"/>
</dbReference>
<comment type="subcellular location">
    <subcellularLocation>
        <location evidence="1">Cell outer membrane</location>
    </subcellularLocation>
</comment>
<accession>A0A974SAV0</accession>
<keyword evidence="4" id="KW-0675">Receptor</keyword>
<protein>
    <submittedName>
        <fullName evidence="4">TonB-dependent receptor</fullName>
    </submittedName>
</protein>
<gene>
    <name evidence="4" type="ORF">JKL49_07915</name>
</gene>
<name>A0A974SAV0_9CAUL</name>
<dbReference type="InterPro" id="IPR036942">
    <property type="entry name" value="Beta-barrel_TonB_sf"/>
</dbReference>
<reference evidence="4" key="1">
    <citation type="submission" date="2021-01" db="EMBL/GenBank/DDBJ databases">
        <title>Genome sequence of Phenylobacterium sp. 20VBR1 isolated from a valley glaceir, Ny-Alesund, Svalbard.</title>
        <authorList>
            <person name="Thomas F.A."/>
            <person name="Krishnan K.P."/>
            <person name="Sinha R.K."/>
        </authorList>
    </citation>
    <scope>NUCLEOTIDE SEQUENCE</scope>
    <source>
        <strain evidence="4">20VBR1</strain>
    </source>
</reference>
<dbReference type="SUPFAM" id="SSF56935">
    <property type="entry name" value="Porins"/>
    <property type="match status" value="1"/>
</dbReference>
<dbReference type="GO" id="GO:0009279">
    <property type="term" value="C:cell outer membrane"/>
    <property type="evidence" value="ECO:0007669"/>
    <property type="project" value="UniProtKB-SubCell"/>
</dbReference>
<evidence type="ECO:0000313" key="4">
    <source>
        <dbReference type="EMBL" id="QQZ51077.1"/>
    </source>
</evidence>
<proteinExistence type="predicted"/>
<evidence type="ECO:0000256" key="3">
    <source>
        <dbReference type="ARBA" id="ARBA00023237"/>
    </source>
</evidence>
<sequence length="122" mass="13154">MTEVTLSAPFTAERPWLVGLFLARTRQDIGLTLATLGPAGVTGFQEVRRDRLNEAAIFGQVELPLGERVRLTVGGRLFASDTEVDSAITAPLAGAAARFTGQIKHSGFTPRWSWPMRSAPAC</sequence>
<keyword evidence="2" id="KW-0472">Membrane</keyword>